<dbReference type="AlphaFoldDB" id="C5FP12"/>
<dbReference type="Proteomes" id="UP000002035">
    <property type="component" value="Unassembled WGS sequence"/>
</dbReference>
<keyword evidence="2" id="KW-1185">Reference proteome</keyword>
<dbReference type="OrthoDB" id="3350591at2759"/>
<dbReference type="EMBL" id="DS995704">
    <property type="protein sequence ID" value="EEQ31865.1"/>
    <property type="molecule type" value="Genomic_DNA"/>
</dbReference>
<protein>
    <submittedName>
        <fullName evidence="1">Uncharacterized protein</fullName>
    </submittedName>
</protein>
<evidence type="ECO:0000313" key="2">
    <source>
        <dbReference type="Proteomes" id="UP000002035"/>
    </source>
</evidence>
<dbReference type="Pfam" id="PF12311">
    <property type="entry name" value="DUF3632"/>
    <property type="match status" value="1"/>
</dbReference>
<dbReference type="STRING" id="554155.C5FP12"/>
<organism evidence="1 2">
    <name type="scientific">Arthroderma otae (strain ATCC MYA-4605 / CBS 113480)</name>
    <name type="common">Microsporum canis</name>
    <dbReference type="NCBI Taxonomy" id="554155"/>
    <lineage>
        <taxon>Eukaryota</taxon>
        <taxon>Fungi</taxon>
        <taxon>Dikarya</taxon>
        <taxon>Ascomycota</taxon>
        <taxon>Pezizomycotina</taxon>
        <taxon>Eurotiomycetes</taxon>
        <taxon>Eurotiomycetidae</taxon>
        <taxon>Onygenales</taxon>
        <taxon>Arthrodermataceae</taxon>
        <taxon>Microsporum</taxon>
    </lineage>
</organism>
<name>C5FP12_ARTOC</name>
<dbReference type="VEuPathDB" id="FungiDB:MCYG_04684"/>
<sequence length="315" mass="34674">MPVGSQSFSTSFELPINQLVIHSTILCMVYHSQSSYPYPIVCAAYVGLLLPKREAEFNRLTIPLFVPFQFTVPSLLAKHLRSYLIIPPTWTVLTAAMLSSTSPAKKRVKGSTTTNPRETWEGLYNNIHSIGRSYLENDSTAFEIEGRLHDLWDELIHAARITPALSPEHDRLVVLILEARELGPFPVNKKDGDSLPPTVICDMATLPNGQRLWADFLYLVTFELVRLLKSTSLLILSLSIPYNGSPGMSSNKTMLGQDAVAVASAPPASISDEGNAAASSVVRAGITGRFEVMLEAMRIVGFQDCNQMAVAYYLN</sequence>
<accession>C5FP12</accession>
<evidence type="ECO:0000313" key="1">
    <source>
        <dbReference type="EMBL" id="EEQ31865.1"/>
    </source>
</evidence>
<dbReference type="GeneID" id="9230063"/>
<proteinExistence type="predicted"/>
<dbReference type="RefSeq" id="XP_002846947.1">
    <property type="nucleotide sequence ID" value="XM_002846901.1"/>
</dbReference>
<gene>
    <name evidence="1" type="ORF">MCYG_04684</name>
</gene>
<dbReference type="HOGENOM" id="CLU_882707_0_0_1"/>
<reference evidence="2" key="1">
    <citation type="journal article" date="2012" name="MBio">
        <title>Comparative genome analysis of Trichophyton rubrum and related dermatophytes reveals candidate genes involved in infection.</title>
        <authorList>
            <person name="Martinez D.A."/>
            <person name="Oliver B.G."/>
            <person name="Graeser Y."/>
            <person name="Goldberg J.M."/>
            <person name="Li W."/>
            <person name="Martinez-Rossi N.M."/>
            <person name="Monod M."/>
            <person name="Shelest E."/>
            <person name="Barton R.C."/>
            <person name="Birch E."/>
            <person name="Brakhage A.A."/>
            <person name="Chen Z."/>
            <person name="Gurr S.J."/>
            <person name="Heiman D."/>
            <person name="Heitman J."/>
            <person name="Kosti I."/>
            <person name="Rossi A."/>
            <person name="Saif S."/>
            <person name="Samalova M."/>
            <person name="Saunders C.W."/>
            <person name="Shea T."/>
            <person name="Summerbell R.C."/>
            <person name="Xu J."/>
            <person name="Young S."/>
            <person name="Zeng Q."/>
            <person name="Birren B.W."/>
            <person name="Cuomo C.A."/>
            <person name="White T.C."/>
        </authorList>
    </citation>
    <scope>NUCLEOTIDE SEQUENCE [LARGE SCALE GENOMIC DNA]</scope>
    <source>
        <strain evidence="2">ATCC MYA-4605 / CBS 113480</strain>
    </source>
</reference>
<dbReference type="InterPro" id="IPR022085">
    <property type="entry name" value="OpdG"/>
</dbReference>